<accession>E7G5W0</accession>
<dbReference type="Pfam" id="PF13529">
    <property type="entry name" value="Peptidase_C39_2"/>
    <property type="match status" value="1"/>
</dbReference>
<dbReference type="Gene3D" id="3.90.70.10">
    <property type="entry name" value="Cysteine proteinases"/>
    <property type="match status" value="1"/>
</dbReference>
<dbReference type="EMBL" id="ADKX01000001">
    <property type="protein sequence ID" value="EFW06611.1"/>
    <property type="molecule type" value="Genomic_DNA"/>
</dbReference>
<dbReference type="CDD" id="cd02549">
    <property type="entry name" value="Peptidase_C39A"/>
    <property type="match status" value="1"/>
</dbReference>
<dbReference type="PANTHER" id="PTHR37806">
    <property type="entry name" value="LMO0724 PROTEIN"/>
    <property type="match status" value="1"/>
</dbReference>
<dbReference type="PROSITE" id="PS51257">
    <property type="entry name" value="PROKAR_LIPOPROTEIN"/>
    <property type="match status" value="1"/>
</dbReference>
<dbReference type="OrthoDB" id="1639628at2"/>
<dbReference type="PANTHER" id="PTHR37806:SF1">
    <property type="entry name" value="PEPTIDASE C39-LIKE DOMAIN-CONTAINING PROTEIN"/>
    <property type="match status" value="1"/>
</dbReference>
<dbReference type="eggNOG" id="COG4990">
    <property type="taxonomic scope" value="Bacteria"/>
</dbReference>
<dbReference type="AlphaFoldDB" id="E7G5W0"/>
<name>E7G5W0_9FIRM</name>
<dbReference type="HOGENOM" id="CLU_067297_1_0_9"/>
<reference evidence="3 4" key="1">
    <citation type="submission" date="2010-12" db="EMBL/GenBank/DDBJ databases">
        <title>The Genome Sequence of Coprobacillus sp. strain 29_1.</title>
        <authorList>
            <consortium name="The Broad Institute Genome Sequencing Platform"/>
            <person name="Earl A."/>
            <person name="Ward D."/>
            <person name="Feldgarden M."/>
            <person name="Gevers D."/>
            <person name="Daigneault M."/>
            <person name="Sibley C.D."/>
            <person name="White A."/>
            <person name="Strauss J."/>
            <person name="Allen-Vercoe E."/>
            <person name="Young S.K."/>
            <person name="Zeng Q."/>
            <person name="Gargeya S."/>
            <person name="Fitzgerald M."/>
            <person name="Haas B."/>
            <person name="Abouelleil A."/>
            <person name="Alvarado L."/>
            <person name="Arachchi H.M."/>
            <person name="Berlin A."/>
            <person name="Brown A."/>
            <person name="Chapman S.B."/>
            <person name="Chen Z."/>
            <person name="Dunbar C."/>
            <person name="Freedman E."/>
            <person name="Gearin G."/>
            <person name="Gellesch M."/>
            <person name="Goldberg J."/>
            <person name="Griggs A."/>
            <person name="Gujja S."/>
            <person name="Heilman E."/>
            <person name="Heiman D."/>
            <person name="Howarth C."/>
            <person name="Larson L."/>
            <person name="Lui A."/>
            <person name="MacDonald P.J.P."/>
            <person name="Mehta T."/>
            <person name="Montmayeur A."/>
            <person name="Murphy C."/>
            <person name="Neiman D."/>
            <person name="Pearson M."/>
            <person name="Priest M."/>
            <person name="Roberts A."/>
            <person name="Saif S."/>
            <person name="Shea T."/>
            <person name="Shenoy N."/>
            <person name="Sisk P."/>
            <person name="Stolte C."/>
            <person name="Sykes S."/>
            <person name="White J."/>
            <person name="Yandava C."/>
            <person name="Nusbaum C."/>
            <person name="Birren B."/>
        </authorList>
    </citation>
    <scope>NUCLEOTIDE SEQUENCE [LARGE SCALE GENOMIC DNA]</scope>
    <source>
        <strain evidence="3 4">29_1</strain>
    </source>
</reference>
<comment type="caution">
    <text evidence="3">The sequence shown here is derived from an EMBL/GenBank/DDBJ whole genome shotgun (WGS) entry which is preliminary data.</text>
</comment>
<proteinExistence type="predicted"/>
<sequence>MKKIIKYVFLIFCLILCSCQNNRQSPSETEKQNIQNFISQIESESLEYNQFMIDFQNIQQNPELPTGCEVTSLAMVLNHLGYKIDKCILADDFLNKGEIGSTDFSEAFVGNPRDDEGYGCYANVIQECAQDYLTSIDAKVQVLNLTSTDFKTLLRYIQKGIPVIVWTTIDLNEPYSTMEWEINGHHIEWLANEHCVVLTGYNITDNIVYVSDPLQGSVKYDMDLFIKRYHQLSSQAIVII</sequence>
<keyword evidence="1" id="KW-0732">Signal</keyword>
<keyword evidence="4" id="KW-1185">Reference proteome</keyword>
<protein>
    <recommendedName>
        <fullName evidence="2">Peptidase C39-like domain-containing protein</fullName>
    </recommendedName>
</protein>
<evidence type="ECO:0000313" key="4">
    <source>
        <dbReference type="Proteomes" id="UP000003157"/>
    </source>
</evidence>
<dbReference type="InterPro" id="IPR039563">
    <property type="entry name" value="Peptidase_C39_single_dom"/>
</dbReference>
<dbReference type="Proteomes" id="UP000003157">
    <property type="component" value="Unassembled WGS sequence"/>
</dbReference>
<feature type="chain" id="PRO_5038718347" description="Peptidase C39-like domain-containing protein" evidence="1">
    <location>
        <begin position="24"/>
        <end position="240"/>
    </location>
</feature>
<dbReference type="STRING" id="100884.GCA_000269565_01553"/>
<dbReference type="GeneID" id="78229427"/>
<feature type="signal peptide" evidence="1">
    <location>
        <begin position="1"/>
        <end position="23"/>
    </location>
</feature>
<gene>
    <name evidence="3" type="ORF">HMPREF9488_00148</name>
</gene>
<feature type="domain" description="Peptidase C39-like" evidence="2">
    <location>
        <begin position="54"/>
        <end position="213"/>
    </location>
</feature>
<organism evidence="3 4">
    <name type="scientific">Coprobacillus cateniformis</name>
    <dbReference type="NCBI Taxonomy" id="100884"/>
    <lineage>
        <taxon>Bacteria</taxon>
        <taxon>Bacillati</taxon>
        <taxon>Bacillota</taxon>
        <taxon>Erysipelotrichia</taxon>
        <taxon>Erysipelotrichales</taxon>
        <taxon>Coprobacillaceae</taxon>
        <taxon>Coprobacillus</taxon>
    </lineage>
</organism>
<dbReference type="InterPro" id="IPR039564">
    <property type="entry name" value="Peptidase_C39-like"/>
</dbReference>
<evidence type="ECO:0000256" key="1">
    <source>
        <dbReference type="SAM" id="SignalP"/>
    </source>
</evidence>
<evidence type="ECO:0000313" key="3">
    <source>
        <dbReference type="EMBL" id="EFW06611.1"/>
    </source>
</evidence>
<evidence type="ECO:0000259" key="2">
    <source>
        <dbReference type="Pfam" id="PF13529"/>
    </source>
</evidence>
<dbReference type="RefSeq" id="WP_008787276.1">
    <property type="nucleotide sequence ID" value="NZ_AKCB01000001.1"/>
</dbReference>